<reference evidence="1 2" key="1">
    <citation type="submission" date="2015-11" db="EMBL/GenBank/DDBJ databases">
        <title>Sequence of Pedobacter ginsenosidimutans.</title>
        <authorList>
            <person name="Carson E."/>
            <person name="Keyser V."/>
            <person name="Newman J."/>
            <person name="Miller J."/>
        </authorList>
    </citation>
    <scope>NUCLEOTIDE SEQUENCE [LARGE SCALE GENOMIC DNA]</scope>
    <source>
        <strain evidence="1 2">KACC 14530</strain>
    </source>
</reference>
<dbReference type="AlphaFoldDB" id="A0A0T5VPK9"/>
<dbReference type="STRING" id="687842.ASU31_13075"/>
<keyword evidence="2" id="KW-1185">Reference proteome</keyword>
<protein>
    <submittedName>
        <fullName evidence="1">Uncharacterized protein</fullName>
    </submittedName>
</protein>
<sequence length="185" mass="20436">MGTEVDESFWQGLCLIIKNQSDKKRYILMKNIIPMLGVATLMMASCQGGTAKKTQTKIDSTIVTNATASPDSIRCYQYIKNRDTATLSLKTADNKVAGTLGYNLYEKDKNAGTIAGIVKGDTIIANYTFQSEGKTSIREVAFLKKGDQLAEGFGDVQEVKGETKFKDLNKLKFDESMTFNKIDCK</sequence>
<evidence type="ECO:0000313" key="2">
    <source>
        <dbReference type="Proteomes" id="UP000051950"/>
    </source>
</evidence>
<evidence type="ECO:0000313" key="1">
    <source>
        <dbReference type="EMBL" id="KRT15593.1"/>
    </source>
</evidence>
<organism evidence="1 2">
    <name type="scientific">Pedobacter ginsenosidimutans</name>
    <dbReference type="NCBI Taxonomy" id="687842"/>
    <lineage>
        <taxon>Bacteria</taxon>
        <taxon>Pseudomonadati</taxon>
        <taxon>Bacteroidota</taxon>
        <taxon>Sphingobacteriia</taxon>
        <taxon>Sphingobacteriales</taxon>
        <taxon>Sphingobacteriaceae</taxon>
        <taxon>Pedobacter</taxon>
    </lineage>
</organism>
<name>A0A0T5VPK9_9SPHI</name>
<proteinExistence type="predicted"/>
<dbReference type="EMBL" id="LMZQ01000008">
    <property type="protein sequence ID" value="KRT15593.1"/>
    <property type="molecule type" value="Genomic_DNA"/>
</dbReference>
<gene>
    <name evidence="1" type="ORF">ASU31_13075</name>
</gene>
<accession>A0A0T5VPK9</accession>
<comment type="caution">
    <text evidence="1">The sequence shown here is derived from an EMBL/GenBank/DDBJ whole genome shotgun (WGS) entry which is preliminary data.</text>
</comment>
<dbReference type="Proteomes" id="UP000051950">
    <property type="component" value="Unassembled WGS sequence"/>
</dbReference>